<dbReference type="InterPro" id="IPR001123">
    <property type="entry name" value="LeuE-type"/>
</dbReference>
<keyword evidence="4 6" id="KW-1133">Transmembrane helix</keyword>
<dbReference type="EMBL" id="LS483250">
    <property type="protein sequence ID" value="SQD80299.1"/>
    <property type="molecule type" value="Genomic_DNA"/>
</dbReference>
<name>A0A330LU69_9GAMM</name>
<evidence type="ECO:0000256" key="6">
    <source>
        <dbReference type="SAM" id="Phobius"/>
    </source>
</evidence>
<keyword evidence="2" id="KW-1003">Cell membrane</keyword>
<dbReference type="GO" id="GO:0015171">
    <property type="term" value="F:amino acid transmembrane transporter activity"/>
    <property type="evidence" value="ECO:0007669"/>
    <property type="project" value="TreeGrafter"/>
</dbReference>
<evidence type="ECO:0000313" key="8">
    <source>
        <dbReference type="Proteomes" id="UP000250163"/>
    </source>
</evidence>
<proteinExistence type="predicted"/>
<feature type="transmembrane region" description="Helical" evidence="6">
    <location>
        <begin position="37"/>
        <end position="62"/>
    </location>
</feature>
<evidence type="ECO:0000313" key="7">
    <source>
        <dbReference type="EMBL" id="SQD80299.1"/>
    </source>
</evidence>
<evidence type="ECO:0000256" key="3">
    <source>
        <dbReference type="ARBA" id="ARBA00022692"/>
    </source>
</evidence>
<comment type="subcellular location">
    <subcellularLocation>
        <location evidence="1">Cell membrane</location>
        <topology evidence="1">Multi-pass membrane protein</topology>
    </subcellularLocation>
</comment>
<feature type="transmembrane region" description="Helical" evidence="6">
    <location>
        <begin position="6"/>
        <end position="25"/>
    </location>
</feature>
<dbReference type="Pfam" id="PF01810">
    <property type="entry name" value="LysE"/>
    <property type="match status" value="1"/>
</dbReference>
<dbReference type="KEGG" id="mya:MORIYA_3847"/>
<sequence length="203" mass="22256">MEVFSLAILGILIVISPGADFVLVLKTSINDGRKAGILTALGLSLAICVHISYSMFGISYLISQNEFLYNMIRYAGAGYLIYLGVKGIYSANSPLNTTSTEQPKNKNWQYLAQGFLCNVLNPKTMLFFLSVFSQVISPDSNDNTYAFIYGAYMIALHGIWFAIVAILFTSAALQTRLLRVRKRLNQLCGVGLVSFGALLALKS</sequence>
<evidence type="ECO:0000256" key="4">
    <source>
        <dbReference type="ARBA" id="ARBA00022989"/>
    </source>
</evidence>
<dbReference type="RefSeq" id="WP_112717547.1">
    <property type="nucleotide sequence ID" value="NZ_LS483250.1"/>
</dbReference>
<accession>A0A330LU69</accession>
<keyword evidence="8" id="KW-1185">Reference proteome</keyword>
<dbReference type="OrthoDB" id="581870at2"/>
<dbReference type="PANTHER" id="PTHR30086:SF21">
    <property type="entry name" value="TRANSPORT PROTEIN"/>
    <property type="match status" value="1"/>
</dbReference>
<evidence type="ECO:0000256" key="1">
    <source>
        <dbReference type="ARBA" id="ARBA00004651"/>
    </source>
</evidence>
<keyword evidence="3 6" id="KW-0812">Transmembrane</keyword>
<dbReference type="Proteomes" id="UP000250163">
    <property type="component" value="Chromosome MORIYA"/>
</dbReference>
<organism evidence="7 8">
    <name type="scientific">Moritella yayanosii</name>
    <dbReference type="NCBI Taxonomy" id="69539"/>
    <lineage>
        <taxon>Bacteria</taxon>
        <taxon>Pseudomonadati</taxon>
        <taxon>Pseudomonadota</taxon>
        <taxon>Gammaproteobacteria</taxon>
        <taxon>Alteromonadales</taxon>
        <taxon>Moritellaceae</taxon>
        <taxon>Moritella</taxon>
    </lineage>
</organism>
<evidence type="ECO:0000256" key="5">
    <source>
        <dbReference type="ARBA" id="ARBA00023136"/>
    </source>
</evidence>
<gene>
    <name evidence="7" type="ORF">MORIYA_3847</name>
</gene>
<dbReference type="PANTHER" id="PTHR30086">
    <property type="entry name" value="ARGININE EXPORTER PROTEIN ARGO"/>
    <property type="match status" value="1"/>
</dbReference>
<reference evidence="8" key="1">
    <citation type="submission" date="2018-05" db="EMBL/GenBank/DDBJ databases">
        <authorList>
            <person name="Cea G.-C."/>
            <person name="William W."/>
        </authorList>
    </citation>
    <scope>NUCLEOTIDE SEQUENCE [LARGE SCALE GENOMIC DNA]</scope>
    <source>
        <strain evidence="8">DB21MT 5</strain>
    </source>
</reference>
<feature type="transmembrane region" description="Helical" evidence="6">
    <location>
        <begin position="110"/>
        <end position="136"/>
    </location>
</feature>
<feature type="transmembrane region" description="Helical" evidence="6">
    <location>
        <begin position="68"/>
        <end position="89"/>
    </location>
</feature>
<evidence type="ECO:0000256" key="2">
    <source>
        <dbReference type="ARBA" id="ARBA00022475"/>
    </source>
</evidence>
<evidence type="ECO:0008006" key="9">
    <source>
        <dbReference type="Google" id="ProtNLM"/>
    </source>
</evidence>
<dbReference type="GO" id="GO:0005886">
    <property type="term" value="C:plasma membrane"/>
    <property type="evidence" value="ECO:0007669"/>
    <property type="project" value="UniProtKB-SubCell"/>
</dbReference>
<dbReference type="AlphaFoldDB" id="A0A330LU69"/>
<feature type="transmembrane region" description="Helical" evidence="6">
    <location>
        <begin position="148"/>
        <end position="172"/>
    </location>
</feature>
<protein>
    <recommendedName>
        <fullName evidence="9">Lysine transporter LysE</fullName>
    </recommendedName>
</protein>
<dbReference type="PIRSF" id="PIRSF006324">
    <property type="entry name" value="LeuE"/>
    <property type="match status" value="1"/>
</dbReference>
<keyword evidence="5 6" id="KW-0472">Membrane</keyword>